<keyword evidence="1" id="KW-0677">Repeat</keyword>
<dbReference type="InterPro" id="IPR011990">
    <property type="entry name" value="TPR-like_helical_dom_sf"/>
</dbReference>
<feature type="transmembrane region" description="Helical" evidence="4">
    <location>
        <begin position="208"/>
        <end position="225"/>
    </location>
</feature>
<dbReference type="Gene3D" id="1.25.40.10">
    <property type="entry name" value="Tetratricopeptide repeat domain"/>
    <property type="match status" value="2"/>
</dbReference>
<proteinExistence type="predicted"/>
<feature type="repeat" description="TPR" evidence="3">
    <location>
        <begin position="443"/>
        <end position="476"/>
    </location>
</feature>
<keyword evidence="6" id="KW-1185">Reference proteome</keyword>
<dbReference type="SUPFAM" id="SSF48452">
    <property type="entry name" value="TPR-like"/>
    <property type="match status" value="1"/>
</dbReference>
<feature type="transmembrane region" description="Helical" evidence="4">
    <location>
        <begin position="136"/>
        <end position="153"/>
    </location>
</feature>
<accession>A0A5B9QJC5</accession>
<dbReference type="Proteomes" id="UP000323917">
    <property type="component" value="Chromosome"/>
</dbReference>
<dbReference type="KEGG" id="bgok:Pr1d_50260"/>
<keyword evidence="4" id="KW-0812">Transmembrane</keyword>
<feature type="transmembrane region" description="Helical" evidence="4">
    <location>
        <begin position="342"/>
        <end position="361"/>
    </location>
</feature>
<feature type="transmembrane region" description="Helical" evidence="4">
    <location>
        <begin position="368"/>
        <end position="385"/>
    </location>
</feature>
<dbReference type="AlphaFoldDB" id="A0A5B9QJC5"/>
<gene>
    <name evidence="5" type="primary">yrrB_6</name>
    <name evidence="5" type="ORF">Pr1d_50260</name>
</gene>
<dbReference type="GO" id="GO:0030968">
    <property type="term" value="P:endoplasmic reticulum unfolded protein response"/>
    <property type="evidence" value="ECO:0007669"/>
    <property type="project" value="TreeGrafter"/>
</dbReference>
<evidence type="ECO:0000256" key="3">
    <source>
        <dbReference type="PROSITE-ProRule" id="PRU00339"/>
    </source>
</evidence>
<name>A0A5B9QJC5_9BACT</name>
<dbReference type="PROSITE" id="PS50293">
    <property type="entry name" value="TPR_REGION"/>
    <property type="match status" value="2"/>
</dbReference>
<keyword evidence="4" id="KW-1133">Transmembrane helix</keyword>
<dbReference type="Pfam" id="PF07719">
    <property type="entry name" value="TPR_2"/>
    <property type="match status" value="1"/>
</dbReference>
<dbReference type="GO" id="GO:0000030">
    <property type="term" value="F:mannosyltransferase activity"/>
    <property type="evidence" value="ECO:0007669"/>
    <property type="project" value="TreeGrafter"/>
</dbReference>
<feature type="repeat" description="TPR" evidence="3">
    <location>
        <begin position="409"/>
        <end position="442"/>
    </location>
</feature>
<feature type="transmembrane region" description="Helical" evidence="4">
    <location>
        <begin position="174"/>
        <end position="202"/>
    </location>
</feature>
<evidence type="ECO:0000256" key="2">
    <source>
        <dbReference type="ARBA" id="ARBA00022803"/>
    </source>
</evidence>
<feature type="repeat" description="TPR" evidence="3">
    <location>
        <begin position="511"/>
        <end position="544"/>
    </location>
</feature>
<protein>
    <submittedName>
        <fullName evidence="5">TPR repeat-containing protein YrrB</fullName>
    </submittedName>
</protein>
<feature type="repeat" description="TPR" evidence="3">
    <location>
        <begin position="477"/>
        <end position="510"/>
    </location>
</feature>
<evidence type="ECO:0000313" key="5">
    <source>
        <dbReference type="EMBL" id="QEG37680.1"/>
    </source>
</evidence>
<dbReference type="GO" id="GO:0035269">
    <property type="term" value="P:protein O-linked glycosylation via mannose"/>
    <property type="evidence" value="ECO:0007669"/>
    <property type="project" value="TreeGrafter"/>
</dbReference>
<sequence>MNRKQTILGIAIILAATCVIYYPSLHGEFILDDDDYITENEFIKASDGLSSFWFSTEPVDYYPISNSSLWFQWRLWGDTPTGYHVVNLGLHIVSVLLLWRVLIRLSVPWAYFAALLFAVHPVNVETAAWISQHKGLLALVFMLLSILCFLRTIPPEPSDRLVFFRQGTGLWYALAIFFFVLASFSKGSAVILPALLVLLTWWKRKISYWDLAATVPFFVIGAIATKIHTWFQLQSPEIALLPESNLQRLLCAGTTVWFYLYKALWPLKLQFVYSRWEIDESQLMWWIPLIACVATTFMLWWYRNRWARVWWVAWCWFGIALVPVMSFADIGYMRFSLVADHYQHIAIISVVALVAGYWHGAYQLLPRIAMPAACVIVLALSFLSWKQASLYETAEALYSHTLAANPGCWLAHNNLGVALAEHGELEEAIEHHQQAIRIEPENPRGHNNLGVTLRQMDRVEEALVHYKIALEYRPDYANAHVNMGVALRKLGRTEEAVEHYKLAVKLLPNSAAAHFNLANALRELEQLQLAAEHYRLAISLDETNAYAHCSLGDILAETGQLQEAKQHLKRSIELKPDYAIALNSLSWLYATAENSSSDETANAIKLAEKAVALSEGKIPTILDTLATAYYAANMTTEALATQERAIASARESGAESIVLEFEEKYERWLKAANRIEETHP</sequence>
<dbReference type="InterPro" id="IPR052346">
    <property type="entry name" value="O-mannosyl-transferase_TMTC"/>
</dbReference>
<reference evidence="5 6" key="1">
    <citation type="submission" date="2019-08" db="EMBL/GenBank/DDBJ databases">
        <title>Deep-cultivation of Planctomycetes and their phenomic and genomic characterization uncovers novel biology.</title>
        <authorList>
            <person name="Wiegand S."/>
            <person name="Jogler M."/>
            <person name="Boedeker C."/>
            <person name="Pinto D."/>
            <person name="Vollmers J."/>
            <person name="Rivas-Marin E."/>
            <person name="Kohn T."/>
            <person name="Peeters S.H."/>
            <person name="Heuer A."/>
            <person name="Rast P."/>
            <person name="Oberbeckmann S."/>
            <person name="Bunk B."/>
            <person name="Jeske O."/>
            <person name="Meyerdierks A."/>
            <person name="Storesund J.E."/>
            <person name="Kallscheuer N."/>
            <person name="Luecker S."/>
            <person name="Lage O.M."/>
            <person name="Pohl T."/>
            <person name="Merkel B.J."/>
            <person name="Hornburger P."/>
            <person name="Mueller R.-W."/>
            <person name="Bruemmer F."/>
            <person name="Labrenz M."/>
            <person name="Spormann A.M."/>
            <person name="Op den Camp H."/>
            <person name="Overmann J."/>
            <person name="Amann R."/>
            <person name="Jetten M.S.M."/>
            <person name="Mascher T."/>
            <person name="Medema M.H."/>
            <person name="Devos D.P."/>
            <person name="Kaster A.-K."/>
            <person name="Ovreas L."/>
            <person name="Rohde M."/>
            <person name="Galperin M.Y."/>
            <person name="Jogler C."/>
        </authorList>
    </citation>
    <scope>NUCLEOTIDE SEQUENCE [LARGE SCALE GENOMIC DNA]</scope>
    <source>
        <strain evidence="5 6">Pr1d</strain>
    </source>
</reference>
<feature type="transmembrane region" description="Helical" evidence="4">
    <location>
        <begin position="284"/>
        <end position="302"/>
    </location>
</feature>
<evidence type="ECO:0000313" key="6">
    <source>
        <dbReference type="Proteomes" id="UP000323917"/>
    </source>
</evidence>
<keyword evidence="2 3" id="KW-0802">TPR repeat</keyword>
<dbReference type="Pfam" id="PF13414">
    <property type="entry name" value="TPR_11"/>
    <property type="match status" value="2"/>
</dbReference>
<dbReference type="SMART" id="SM00028">
    <property type="entry name" value="TPR"/>
    <property type="match status" value="6"/>
</dbReference>
<dbReference type="OrthoDB" id="9797765at2"/>
<evidence type="ECO:0000256" key="4">
    <source>
        <dbReference type="SAM" id="Phobius"/>
    </source>
</evidence>
<dbReference type="InterPro" id="IPR019734">
    <property type="entry name" value="TPR_rpt"/>
</dbReference>
<dbReference type="EMBL" id="CP042913">
    <property type="protein sequence ID" value="QEG37680.1"/>
    <property type="molecule type" value="Genomic_DNA"/>
</dbReference>
<dbReference type="PANTHER" id="PTHR44227">
    <property type="match status" value="1"/>
</dbReference>
<organism evidence="5 6">
    <name type="scientific">Bythopirellula goksoeyrii</name>
    <dbReference type="NCBI Taxonomy" id="1400387"/>
    <lineage>
        <taxon>Bacteria</taxon>
        <taxon>Pseudomonadati</taxon>
        <taxon>Planctomycetota</taxon>
        <taxon>Planctomycetia</taxon>
        <taxon>Pirellulales</taxon>
        <taxon>Lacipirellulaceae</taxon>
        <taxon>Bythopirellula</taxon>
    </lineage>
</organism>
<feature type="transmembrane region" description="Helical" evidence="4">
    <location>
        <begin position="82"/>
        <end position="102"/>
    </location>
</feature>
<evidence type="ECO:0000256" key="1">
    <source>
        <dbReference type="ARBA" id="ARBA00022737"/>
    </source>
</evidence>
<dbReference type="PANTHER" id="PTHR44227:SF3">
    <property type="entry name" value="PROTEIN O-MANNOSYL-TRANSFERASE TMTC4"/>
    <property type="match status" value="1"/>
</dbReference>
<feature type="transmembrane region" description="Helical" evidence="4">
    <location>
        <begin position="7"/>
        <end position="25"/>
    </location>
</feature>
<feature type="repeat" description="TPR" evidence="3">
    <location>
        <begin position="545"/>
        <end position="578"/>
    </location>
</feature>
<dbReference type="PROSITE" id="PS50005">
    <property type="entry name" value="TPR"/>
    <property type="match status" value="5"/>
</dbReference>
<dbReference type="RefSeq" id="WP_148075876.1">
    <property type="nucleotide sequence ID" value="NZ_CP042913.1"/>
</dbReference>
<feature type="transmembrane region" description="Helical" evidence="4">
    <location>
        <begin position="309"/>
        <end position="330"/>
    </location>
</feature>
<keyword evidence="4" id="KW-0472">Membrane</keyword>
<dbReference type="InterPro" id="IPR013105">
    <property type="entry name" value="TPR_2"/>
</dbReference>